<accession>A0A2A2JRU9</accession>
<keyword evidence="3" id="KW-1185">Reference proteome</keyword>
<feature type="transmembrane region" description="Helical" evidence="1">
    <location>
        <begin position="44"/>
        <end position="65"/>
    </location>
</feature>
<dbReference type="AlphaFoldDB" id="A0A2A2JRU9"/>
<sequence>MANSTESCLLTANTLDSGKLEEKGKDKEEELCAFFFDCRGEDGYLGVLLAMYLVMALVPSDTACFDSSPGRMRRTAVCKMRN</sequence>
<dbReference type="Proteomes" id="UP000218231">
    <property type="component" value="Unassembled WGS sequence"/>
</dbReference>
<evidence type="ECO:0000256" key="1">
    <source>
        <dbReference type="SAM" id="Phobius"/>
    </source>
</evidence>
<dbReference type="EMBL" id="LIAE01010260">
    <property type="protein sequence ID" value="PAV64408.1"/>
    <property type="molecule type" value="Genomic_DNA"/>
</dbReference>
<keyword evidence="1" id="KW-0472">Membrane</keyword>
<name>A0A2A2JRU9_9BILA</name>
<keyword evidence="1" id="KW-0812">Transmembrane</keyword>
<protein>
    <submittedName>
        <fullName evidence="2">Uncharacterized protein</fullName>
    </submittedName>
</protein>
<evidence type="ECO:0000313" key="3">
    <source>
        <dbReference type="Proteomes" id="UP000218231"/>
    </source>
</evidence>
<keyword evidence="1" id="KW-1133">Transmembrane helix</keyword>
<evidence type="ECO:0000313" key="2">
    <source>
        <dbReference type="EMBL" id="PAV64408.1"/>
    </source>
</evidence>
<proteinExistence type="predicted"/>
<gene>
    <name evidence="2" type="ORF">WR25_09488</name>
</gene>
<reference evidence="2 3" key="1">
    <citation type="journal article" date="2017" name="Curr. Biol.">
        <title>Genome architecture and evolution of a unichromosomal asexual nematode.</title>
        <authorList>
            <person name="Fradin H."/>
            <person name="Zegar C."/>
            <person name="Gutwein M."/>
            <person name="Lucas J."/>
            <person name="Kovtun M."/>
            <person name="Corcoran D."/>
            <person name="Baugh L.R."/>
            <person name="Kiontke K."/>
            <person name="Gunsalus K."/>
            <person name="Fitch D.H."/>
            <person name="Piano F."/>
        </authorList>
    </citation>
    <scope>NUCLEOTIDE SEQUENCE [LARGE SCALE GENOMIC DNA]</scope>
    <source>
        <strain evidence="2">PF1309</strain>
    </source>
</reference>
<comment type="caution">
    <text evidence="2">The sequence shown here is derived from an EMBL/GenBank/DDBJ whole genome shotgun (WGS) entry which is preliminary data.</text>
</comment>
<organism evidence="2 3">
    <name type="scientific">Diploscapter pachys</name>
    <dbReference type="NCBI Taxonomy" id="2018661"/>
    <lineage>
        <taxon>Eukaryota</taxon>
        <taxon>Metazoa</taxon>
        <taxon>Ecdysozoa</taxon>
        <taxon>Nematoda</taxon>
        <taxon>Chromadorea</taxon>
        <taxon>Rhabditida</taxon>
        <taxon>Rhabditina</taxon>
        <taxon>Rhabditomorpha</taxon>
        <taxon>Rhabditoidea</taxon>
        <taxon>Rhabditidae</taxon>
        <taxon>Diploscapter</taxon>
    </lineage>
</organism>